<name>A0AAV1LHP2_9NEOP</name>
<dbReference type="Gene3D" id="1.10.443.10">
    <property type="entry name" value="Intergrase catalytic core"/>
    <property type="match status" value="1"/>
</dbReference>
<dbReference type="InterPro" id="IPR013762">
    <property type="entry name" value="Integrase-like_cat_sf"/>
</dbReference>
<proteinExistence type="predicted"/>
<keyword evidence="3" id="KW-1185">Reference proteome</keyword>
<reference evidence="2 3" key="1">
    <citation type="submission" date="2023-11" db="EMBL/GenBank/DDBJ databases">
        <authorList>
            <person name="Hedman E."/>
            <person name="Englund M."/>
            <person name="Stromberg M."/>
            <person name="Nyberg Akerstrom W."/>
            <person name="Nylinder S."/>
            <person name="Jareborg N."/>
            <person name="Kallberg Y."/>
            <person name="Kronander E."/>
        </authorList>
    </citation>
    <scope>NUCLEOTIDE SEQUENCE [LARGE SCALE GENOMIC DNA]</scope>
</reference>
<dbReference type="Proteomes" id="UP001314205">
    <property type="component" value="Unassembled WGS sequence"/>
</dbReference>
<dbReference type="GO" id="GO:0015074">
    <property type="term" value="P:DNA integration"/>
    <property type="evidence" value="ECO:0007669"/>
    <property type="project" value="InterPro"/>
</dbReference>
<evidence type="ECO:0000256" key="1">
    <source>
        <dbReference type="ARBA" id="ARBA00023172"/>
    </source>
</evidence>
<dbReference type="PANTHER" id="PTHR35617">
    <property type="entry name" value="PHAGE_INTEGRASE DOMAIN-CONTAINING PROTEIN"/>
    <property type="match status" value="1"/>
</dbReference>
<dbReference type="SUPFAM" id="SSF56349">
    <property type="entry name" value="DNA breaking-rejoining enzymes"/>
    <property type="match status" value="1"/>
</dbReference>
<accession>A0AAV1LHP2</accession>
<dbReference type="GO" id="GO:0003677">
    <property type="term" value="F:DNA binding"/>
    <property type="evidence" value="ECO:0007669"/>
    <property type="project" value="InterPro"/>
</dbReference>
<protein>
    <recommendedName>
        <fullName evidence="4">Tyr recombinase domain-containing protein</fullName>
    </recommendedName>
</protein>
<keyword evidence="1" id="KW-0233">DNA recombination</keyword>
<comment type="caution">
    <text evidence="2">The sequence shown here is derived from an EMBL/GenBank/DDBJ whole genome shotgun (WGS) entry which is preliminary data.</text>
</comment>
<dbReference type="InterPro" id="IPR011010">
    <property type="entry name" value="DNA_brk_join_enz"/>
</dbReference>
<organism evidence="2 3">
    <name type="scientific">Parnassius mnemosyne</name>
    <name type="common">clouded apollo</name>
    <dbReference type="NCBI Taxonomy" id="213953"/>
    <lineage>
        <taxon>Eukaryota</taxon>
        <taxon>Metazoa</taxon>
        <taxon>Ecdysozoa</taxon>
        <taxon>Arthropoda</taxon>
        <taxon>Hexapoda</taxon>
        <taxon>Insecta</taxon>
        <taxon>Pterygota</taxon>
        <taxon>Neoptera</taxon>
        <taxon>Endopterygota</taxon>
        <taxon>Lepidoptera</taxon>
        <taxon>Glossata</taxon>
        <taxon>Ditrysia</taxon>
        <taxon>Papilionoidea</taxon>
        <taxon>Papilionidae</taxon>
        <taxon>Parnassiinae</taxon>
        <taxon>Parnassini</taxon>
        <taxon>Parnassius</taxon>
        <taxon>Driopa</taxon>
    </lineage>
</organism>
<dbReference type="AlphaFoldDB" id="A0AAV1LHP2"/>
<sequence>MKQSKPPICNVSELISFLTAYKVDSKNIFQTSRHTAILLLIYSGRRLHDLTLLRVDPNHCIKSEDSIIFWPEFGSKTGRSDYRQSGWKFVANNTHCNLNPLFWIEQTITLLNERRSSARSSNLFITLRGAAKPASRTVIAGWVKTIFKEAGISATPGSIRSAVASKSWYDNHPLDEILARGNWQSANTFKKYYRREVINCSDPTNVSNSFTPLN</sequence>
<dbReference type="PANTHER" id="PTHR35617:SF3">
    <property type="entry name" value="CORE-BINDING (CB) DOMAIN-CONTAINING PROTEIN"/>
    <property type="match status" value="1"/>
</dbReference>
<evidence type="ECO:0000313" key="3">
    <source>
        <dbReference type="Proteomes" id="UP001314205"/>
    </source>
</evidence>
<dbReference type="GO" id="GO:0006310">
    <property type="term" value="P:DNA recombination"/>
    <property type="evidence" value="ECO:0007669"/>
    <property type="project" value="UniProtKB-KW"/>
</dbReference>
<dbReference type="EMBL" id="CAVLGL010000090">
    <property type="protein sequence ID" value="CAK1594651.1"/>
    <property type="molecule type" value="Genomic_DNA"/>
</dbReference>
<gene>
    <name evidence="2" type="ORF">PARMNEM_LOCUS14254</name>
</gene>
<evidence type="ECO:0000313" key="2">
    <source>
        <dbReference type="EMBL" id="CAK1594651.1"/>
    </source>
</evidence>
<evidence type="ECO:0008006" key="4">
    <source>
        <dbReference type="Google" id="ProtNLM"/>
    </source>
</evidence>